<dbReference type="PANTHER" id="PTHR38224">
    <property type="entry name" value="PHLOEM SPECIFIC PROTEIN"/>
    <property type="match status" value="1"/>
</dbReference>
<reference evidence="1 2" key="1">
    <citation type="journal article" date="2016" name="G3 (Bethesda)">
        <title>First Draft Assembly and Annotation of the Genome of a California Endemic Oak Quercus lobata Nee (Fagaceae).</title>
        <authorList>
            <person name="Sork V.L."/>
            <person name="Fitz-Gibbon S.T."/>
            <person name="Puiu D."/>
            <person name="Crepeau M."/>
            <person name="Gugger P.F."/>
            <person name="Sherman R."/>
            <person name="Stevens K."/>
            <person name="Langley C.H."/>
            <person name="Pellegrini M."/>
            <person name="Salzberg S.L."/>
        </authorList>
    </citation>
    <scope>NUCLEOTIDE SEQUENCE [LARGE SCALE GENOMIC DNA]</scope>
    <source>
        <strain evidence="1 2">cv. SW786</strain>
    </source>
</reference>
<dbReference type="EnsemblPlants" id="QL07p048894:mrna">
    <property type="protein sequence ID" value="QL07p048894:mrna"/>
    <property type="gene ID" value="QL07p048894"/>
</dbReference>
<name>A0A7N2M815_QUELO</name>
<dbReference type="EMBL" id="LRBV02000007">
    <property type="status" value="NOT_ANNOTATED_CDS"/>
    <property type="molecule type" value="Genomic_DNA"/>
</dbReference>
<evidence type="ECO:0000313" key="1">
    <source>
        <dbReference type="EnsemblPlants" id="QL07p048894:mrna"/>
    </source>
</evidence>
<keyword evidence="2" id="KW-1185">Reference proteome</keyword>
<dbReference type="PANTHER" id="PTHR38224:SF1">
    <property type="entry name" value="PHLOEM SPECIFIC PROTEIN"/>
    <property type="match status" value="1"/>
</dbReference>
<dbReference type="Gramene" id="QL07p048894:mrna">
    <property type="protein sequence ID" value="QL07p048894:mrna"/>
    <property type="gene ID" value="QL07p048894"/>
</dbReference>
<accession>A0A7N2M815</accession>
<sequence>MWNPKAVHGWETTPHDYHADNVQRMERMLSIITDIPQYRNVHRALNYKVTCEEPFSAVTANQLISVSLFQYK</sequence>
<dbReference type="Proteomes" id="UP000594261">
    <property type="component" value="Chromosome 7"/>
</dbReference>
<dbReference type="AlphaFoldDB" id="A0A7N2M815"/>
<proteinExistence type="predicted"/>
<organism evidence="1 2">
    <name type="scientific">Quercus lobata</name>
    <name type="common">Valley oak</name>
    <dbReference type="NCBI Taxonomy" id="97700"/>
    <lineage>
        <taxon>Eukaryota</taxon>
        <taxon>Viridiplantae</taxon>
        <taxon>Streptophyta</taxon>
        <taxon>Embryophyta</taxon>
        <taxon>Tracheophyta</taxon>
        <taxon>Spermatophyta</taxon>
        <taxon>Magnoliopsida</taxon>
        <taxon>eudicotyledons</taxon>
        <taxon>Gunneridae</taxon>
        <taxon>Pentapetalae</taxon>
        <taxon>rosids</taxon>
        <taxon>fabids</taxon>
        <taxon>Fagales</taxon>
        <taxon>Fagaceae</taxon>
        <taxon>Quercus</taxon>
    </lineage>
</organism>
<reference evidence="1" key="2">
    <citation type="submission" date="2021-01" db="UniProtKB">
        <authorList>
            <consortium name="EnsemblPlants"/>
        </authorList>
    </citation>
    <scope>IDENTIFICATION</scope>
</reference>
<evidence type="ECO:0000313" key="2">
    <source>
        <dbReference type="Proteomes" id="UP000594261"/>
    </source>
</evidence>
<protein>
    <submittedName>
        <fullName evidence="1">Uncharacterized protein</fullName>
    </submittedName>
</protein>
<dbReference type="InParanoid" id="A0A7N2M815"/>